<comment type="subunit">
    <text evidence="12">Component of the PAM complex.</text>
</comment>
<evidence type="ECO:0000256" key="7">
    <source>
        <dbReference type="ARBA" id="ARBA00022946"/>
    </source>
</evidence>
<keyword evidence="10 12" id="KW-0496">Mitochondrion</keyword>
<evidence type="ECO:0000256" key="3">
    <source>
        <dbReference type="ARBA" id="ARBA00022448"/>
    </source>
</evidence>
<dbReference type="OrthoDB" id="5970083at2759"/>
<keyword evidence="6 12" id="KW-0653">Protein transport</keyword>
<feature type="transmembrane region" description="Helical" evidence="12">
    <location>
        <begin position="103"/>
        <end position="126"/>
    </location>
</feature>
<dbReference type="InterPro" id="IPR013875">
    <property type="entry name" value="Pam17"/>
</dbReference>
<evidence type="ECO:0000256" key="5">
    <source>
        <dbReference type="ARBA" id="ARBA00022792"/>
    </source>
</evidence>
<dbReference type="PANTHER" id="PTHR28021">
    <property type="entry name" value="PRESEQUENCE TRANSLOCATED-ASSOCIATED MOTOR SUBUNIT PAM17, MITOCHONDRIAL"/>
    <property type="match status" value="1"/>
</dbReference>
<evidence type="ECO:0000313" key="14">
    <source>
        <dbReference type="Proteomes" id="UP000244855"/>
    </source>
</evidence>
<comment type="function">
    <text evidence="12">Component of the PAM complex, a complex required for the translocation of transit peptide-containing proteins from the inner membrane into the mitochondrial matrix in an ATP-dependent manner.</text>
</comment>
<keyword evidence="11 12" id="KW-0472">Membrane</keyword>
<keyword evidence="14" id="KW-1185">Reference proteome</keyword>
<evidence type="ECO:0000256" key="10">
    <source>
        <dbReference type="ARBA" id="ARBA00023128"/>
    </source>
</evidence>
<dbReference type="EMBL" id="KZ805327">
    <property type="protein sequence ID" value="PVI03813.1"/>
    <property type="molecule type" value="Genomic_DNA"/>
</dbReference>
<keyword evidence="5 12" id="KW-0999">Mitochondrion inner membrane</keyword>
<keyword evidence="3 12" id="KW-0813">Transport</keyword>
<dbReference type="GO" id="GO:0030150">
    <property type="term" value="P:protein import into mitochondrial matrix"/>
    <property type="evidence" value="ECO:0007669"/>
    <property type="project" value="UniProtKB-UniRule"/>
</dbReference>
<evidence type="ECO:0000256" key="2">
    <source>
        <dbReference type="ARBA" id="ARBA00006837"/>
    </source>
</evidence>
<keyword evidence="9 12" id="KW-0811">Translocation</keyword>
<evidence type="ECO:0000256" key="6">
    <source>
        <dbReference type="ARBA" id="ARBA00022927"/>
    </source>
</evidence>
<keyword evidence="8 12" id="KW-1133">Transmembrane helix</keyword>
<proteinExistence type="inferred from homology"/>
<feature type="transmembrane region" description="Helical" evidence="12">
    <location>
        <begin position="62"/>
        <end position="83"/>
    </location>
</feature>
<comment type="similarity">
    <text evidence="2 12">Belongs to the PAM17 family.</text>
</comment>
<accession>A0A2V1DZT8</accession>
<evidence type="ECO:0000256" key="9">
    <source>
        <dbReference type="ARBA" id="ARBA00023010"/>
    </source>
</evidence>
<sequence length="198" mass="21779">MFASSSLRPARAFATIFPSPVQTALRHASSASQTTPPSSAASAPAQLTWNDFLALRRTRRKINVVASGFTSIATLYSGLRVFIEGGYDATLSAMLGIDPLMVTGLSSIAMLAAGWLLGPVFGGAIFNMYHRGIRGEILNKEREFFNRIKSHRVDPTSSSMNNPVPDYYGEKIGSLADYRRWLKDQRAFKLKRGAYQPK</sequence>
<dbReference type="AlphaFoldDB" id="A0A2V1DZT8"/>
<reference evidence="13 14" key="1">
    <citation type="journal article" date="2018" name="Sci. Rep.">
        <title>Comparative genomics provides insights into the lifestyle and reveals functional heterogeneity of dark septate endophytic fungi.</title>
        <authorList>
            <person name="Knapp D.G."/>
            <person name="Nemeth J.B."/>
            <person name="Barry K."/>
            <person name="Hainaut M."/>
            <person name="Henrissat B."/>
            <person name="Johnson J."/>
            <person name="Kuo A."/>
            <person name="Lim J.H.P."/>
            <person name="Lipzen A."/>
            <person name="Nolan M."/>
            <person name="Ohm R.A."/>
            <person name="Tamas L."/>
            <person name="Grigoriev I.V."/>
            <person name="Spatafora J.W."/>
            <person name="Nagy L.G."/>
            <person name="Kovacs G.M."/>
        </authorList>
    </citation>
    <scope>NUCLEOTIDE SEQUENCE [LARGE SCALE GENOMIC DNA]</scope>
    <source>
        <strain evidence="13 14">DSE2036</strain>
    </source>
</reference>
<comment type="subcellular location">
    <subcellularLocation>
        <location evidence="1 12">Mitochondrion inner membrane</location>
        <topology evidence="1 12">Multi-pass membrane protein</topology>
    </subcellularLocation>
</comment>
<keyword evidence="7" id="KW-0809">Transit peptide</keyword>
<evidence type="ECO:0000256" key="4">
    <source>
        <dbReference type="ARBA" id="ARBA00022692"/>
    </source>
</evidence>
<evidence type="ECO:0000256" key="8">
    <source>
        <dbReference type="ARBA" id="ARBA00022989"/>
    </source>
</evidence>
<keyword evidence="4 12" id="KW-0812">Transmembrane</keyword>
<evidence type="ECO:0000313" key="13">
    <source>
        <dbReference type="EMBL" id="PVI03813.1"/>
    </source>
</evidence>
<dbReference type="STRING" id="97972.A0A2V1DZT8"/>
<dbReference type="GO" id="GO:0001405">
    <property type="term" value="C:PAM complex, Tim23 associated import motor"/>
    <property type="evidence" value="ECO:0007669"/>
    <property type="project" value="UniProtKB-UniRule"/>
</dbReference>
<dbReference type="Proteomes" id="UP000244855">
    <property type="component" value="Unassembled WGS sequence"/>
</dbReference>
<protein>
    <recommendedName>
        <fullName evidence="12">Presequence translocated-associated motor subunit PAM17</fullName>
    </recommendedName>
</protein>
<gene>
    <name evidence="13" type="ORF">DM02DRAFT_640356</name>
</gene>
<organism evidence="13 14">
    <name type="scientific">Periconia macrospinosa</name>
    <dbReference type="NCBI Taxonomy" id="97972"/>
    <lineage>
        <taxon>Eukaryota</taxon>
        <taxon>Fungi</taxon>
        <taxon>Dikarya</taxon>
        <taxon>Ascomycota</taxon>
        <taxon>Pezizomycotina</taxon>
        <taxon>Dothideomycetes</taxon>
        <taxon>Pleosporomycetidae</taxon>
        <taxon>Pleosporales</taxon>
        <taxon>Massarineae</taxon>
        <taxon>Periconiaceae</taxon>
        <taxon>Periconia</taxon>
    </lineage>
</organism>
<evidence type="ECO:0000256" key="12">
    <source>
        <dbReference type="RuleBase" id="RU367146"/>
    </source>
</evidence>
<dbReference type="PANTHER" id="PTHR28021:SF1">
    <property type="entry name" value="PRESEQUENCE TRANSLOCATED-ASSOCIATED MOTOR SUBUNIT PAM17, MITOCHONDRIAL"/>
    <property type="match status" value="1"/>
</dbReference>
<evidence type="ECO:0000256" key="11">
    <source>
        <dbReference type="ARBA" id="ARBA00023136"/>
    </source>
</evidence>
<dbReference type="Pfam" id="PF08566">
    <property type="entry name" value="Pam17"/>
    <property type="match status" value="1"/>
</dbReference>
<name>A0A2V1DZT8_9PLEO</name>
<evidence type="ECO:0000256" key="1">
    <source>
        <dbReference type="ARBA" id="ARBA00004448"/>
    </source>
</evidence>